<dbReference type="InterPro" id="IPR017441">
    <property type="entry name" value="Protein_kinase_ATP_BS"/>
</dbReference>
<accession>A0A1M6I770</accession>
<dbReference type="PANTHER" id="PTHR24348:SF22">
    <property type="entry name" value="NON-SPECIFIC SERINE_THREONINE PROTEIN KINASE"/>
    <property type="match status" value="1"/>
</dbReference>
<dbReference type="PANTHER" id="PTHR24348">
    <property type="entry name" value="SERINE/THREONINE-PROTEIN KINASE UNC-51-RELATED"/>
    <property type="match status" value="1"/>
</dbReference>
<feature type="binding site" evidence="5">
    <location>
        <position position="48"/>
    </location>
    <ligand>
        <name>ATP</name>
        <dbReference type="ChEBI" id="CHEBI:30616"/>
    </ligand>
</feature>
<dbReference type="Pfam" id="PF00069">
    <property type="entry name" value="Pkinase"/>
    <property type="match status" value="1"/>
</dbReference>
<dbReference type="CDD" id="cd14014">
    <property type="entry name" value="STKc_PknB_like"/>
    <property type="match status" value="1"/>
</dbReference>
<dbReference type="PROSITE" id="PS00108">
    <property type="entry name" value="PROTEIN_KINASE_ST"/>
    <property type="match status" value="1"/>
</dbReference>
<dbReference type="InterPro" id="IPR011009">
    <property type="entry name" value="Kinase-like_dom_sf"/>
</dbReference>
<keyword evidence="1" id="KW-0808">Transferase</keyword>
<dbReference type="GO" id="GO:0005829">
    <property type="term" value="C:cytosol"/>
    <property type="evidence" value="ECO:0007669"/>
    <property type="project" value="TreeGrafter"/>
</dbReference>
<dbReference type="GO" id="GO:0004674">
    <property type="term" value="F:protein serine/threonine kinase activity"/>
    <property type="evidence" value="ECO:0007669"/>
    <property type="project" value="InterPro"/>
</dbReference>
<dbReference type="GO" id="GO:0000407">
    <property type="term" value="C:phagophore assembly site"/>
    <property type="evidence" value="ECO:0007669"/>
    <property type="project" value="TreeGrafter"/>
</dbReference>
<dbReference type="GO" id="GO:0016020">
    <property type="term" value="C:membrane"/>
    <property type="evidence" value="ECO:0007669"/>
    <property type="project" value="TreeGrafter"/>
</dbReference>
<name>A0A1M6I770_9FLAO</name>
<evidence type="ECO:0000313" key="8">
    <source>
        <dbReference type="Proteomes" id="UP000184432"/>
    </source>
</evidence>
<dbReference type="GO" id="GO:0005524">
    <property type="term" value="F:ATP binding"/>
    <property type="evidence" value="ECO:0007669"/>
    <property type="project" value="UniProtKB-UniRule"/>
</dbReference>
<evidence type="ECO:0000256" key="4">
    <source>
        <dbReference type="ARBA" id="ARBA00022840"/>
    </source>
</evidence>
<dbReference type="InterPro" id="IPR045269">
    <property type="entry name" value="Atg1-like"/>
</dbReference>
<organism evidence="7 8">
    <name type="scientific">Aquimarina spongiae</name>
    <dbReference type="NCBI Taxonomy" id="570521"/>
    <lineage>
        <taxon>Bacteria</taxon>
        <taxon>Pseudomonadati</taxon>
        <taxon>Bacteroidota</taxon>
        <taxon>Flavobacteriia</taxon>
        <taxon>Flavobacteriales</taxon>
        <taxon>Flavobacteriaceae</taxon>
        <taxon>Aquimarina</taxon>
    </lineage>
</organism>
<evidence type="ECO:0000256" key="3">
    <source>
        <dbReference type="ARBA" id="ARBA00022777"/>
    </source>
</evidence>
<dbReference type="Proteomes" id="UP000184432">
    <property type="component" value="Unassembled WGS sequence"/>
</dbReference>
<dbReference type="EMBL" id="FQYP01000007">
    <property type="protein sequence ID" value="SHJ30268.1"/>
    <property type="molecule type" value="Genomic_DNA"/>
</dbReference>
<evidence type="ECO:0000256" key="5">
    <source>
        <dbReference type="PROSITE-ProRule" id="PRU10141"/>
    </source>
</evidence>
<keyword evidence="2 5" id="KW-0547">Nucleotide-binding</keyword>
<dbReference type="SMART" id="SM00220">
    <property type="entry name" value="S_TKc"/>
    <property type="match status" value="1"/>
</dbReference>
<reference evidence="8" key="1">
    <citation type="submission" date="2016-11" db="EMBL/GenBank/DDBJ databases">
        <authorList>
            <person name="Varghese N."/>
            <person name="Submissions S."/>
        </authorList>
    </citation>
    <scope>NUCLEOTIDE SEQUENCE [LARGE SCALE GENOMIC DNA]</scope>
    <source>
        <strain evidence="8">DSM 22623</strain>
    </source>
</reference>
<dbReference type="OrthoDB" id="9813021at2"/>
<dbReference type="RefSeq" id="WP_073318088.1">
    <property type="nucleotide sequence ID" value="NZ_FQYP01000007.1"/>
</dbReference>
<proteinExistence type="predicted"/>
<evidence type="ECO:0000313" key="7">
    <source>
        <dbReference type="EMBL" id="SHJ30268.1"/>
    </source>
</evidence>
<feature type="domain" description="Protein kinase" evidence="6">
    <location>
        <begin position="19"/>
        <end position="203"/>
    </location>
</feature>
<evidence type="ECO:0000256" key="2">
    <source>
        <dbReference type="ARBA" id="ARBA00022741"/>
    </source>
</evidence>
<dbReference type="GO" id="GO:0005776">
    <property type="term" value="C:autophagosome"/>
    <property type="evidence" value="ECO:0007669"/>
    <property type="project" value="TreeGrafter"/>
</dbReference>
<dbReference type="InterPro" id="IPR008271">
    <property type="entry name" value="Ser/Thr_kinase_AS"/>
</dbReference>
<protein>
    <submittedName>
        <fullName evidence="7">Protein kinase domain-containing protein</fullName>
    </submittedName>
</protein>
<evidence type="ECO:0000259" key="6">
    <source>
        <dbReference type="PROSITE" id="PS50011"/>
    </source>
</evidence>
<dbReference type="Gene3D" id="1.10.510.10">
    <property type="entry name" value="Transferase(Phosphotransferase) domain 1"/>
    <property type="match status" value="1"/>
</dbReference>
<keyword evidence="3 7" id="KW-0418">Kinase</keyword>
<dbReference type="PROSITE" id="PS50011">
    <property type="entry name" value="PROTEIN_KINASE_DOM"/>
    <property type="match status" value="1"/>
</dbReference>
<dbReference type="STRING" id="570521.SAMN04488508_107159"/>
<evidence type="ECO:0000256" key="1">
    <source>
        <dbReference type="ARBA" id="ARBA00022679"/>
    </source>
</evidence>
<dbReference type="SUPFAM" id="SSF56112">
    <property type="entry name" value="Protein kinase-like (PK-like)"/>
    <property type="match status" value="1"/>
</dbReference>
<dbReference type="AlphaFoldDB" id="A0A1M6I770"/>
<gene>
    <name evidence="7" type="ORF">SAMN04488508_107159</name>
</gene>
<sequence>MENPSTKHTPNVDIELENYSIIEKIGEGGYGIVYKAKQISTGQTVAIKILKFKEIPDQKSIKQQIARFDRETKLCAEINHPNIVKLLDKGFTANQEPFAVFEYISGQTLKDLITLHNGLSADETGVLMGQVLDALVAAHAKGIIHRDLKPHNIMVTQTGTRSHIKILDFGIGIFTHDFRTDDYKDITLTHEVIGTPAYSSPNS</sequence>
<dbReference type="InterPro" id="IPR000719">
    <property type="entry name" value="Prot_kinase_dom"/>
</dbReference>
<dbReference type="PROSITE" id="PS00107">
    <property type="entry name" value="PROTEIN_KINASE_ATP"/>
    <property type="match status" value="1"/>
</dbReference>
<keyword evidence="8" id="KW-1185">Reference proteome</keyword>
<keyword evidence="4 5" id="KW-0067">ATP-binding</keyword>